<comment type="similarity">
    <text evidence="2 14">Belongs to the peroxin-14 family.</text>
</comment>
<comment type="subunit">
    <text evidence="13">Interacts with PEX13; forming the PEX13-PEX14 docking complex. Interacts with PEX5 (via WxxxF/Y motifs).</text>
</comment>
<evidence type="ECO:0000256" key="12">
    <source>
        <dbReference type="ARBA" id="ARBA00053920"/>
    </source>
</evidence>
<dbReference type="PANTHER" id="PTHR23058:SF0">
    <property type="entry name" value="PEROXISOMAL MEMBRANE PROTEIN PEX14"/>
    <property type="match status" value="1"/>
</dbReference>
<feature type="region of interest" description="Disordered" evidence="15">
    <location>
        <begin position="1"/>
        <end position="55"/>
    </location>
</feature>
<feature type="compositionally biased region" description="Polar residues" evidence="15">
    <location>
        <begin position="19"/>
        <end position="33"/>
    </location>
</feature>
<feature type="domain" description="Peroxisomal membrane protein PEX14 central plants" evidence="19">
    <location>
        <begin position="156"/>
        <end position="185"/>
    </location>
</feature>
<feature type="compositionally biased region" description="Basic and acidic residues" evidence="15">
    <location>
        <begin position="371"/>
        <end position="384"/>
    </location>
</feature>
<dbReference type="Pfam" id="PF23020">
    <property type="entry name" value="PEX14-like_2nd"/>
    <property type="match status" value="1"/>
</dbReference>
<evidence type="ECO:0000256" key="8">
    <source>
        <dbReference type="ARBA" id="ARBA00023136"/>
    </source>
</evidence>
<protein>
    <recommendedName>
        <fullName evidence="10 14">Peroxisomal membrane protein PEX14</fullName>
    </recommendedName>
    <alternativeName>
        <fullName evidence="11 14">Peroxin-14</fullName>
    </alternativeName>
</protein>
<dbReference type="EMBL" id="AWUE01020577">
    <property type="protein sequence ID" value="OMO67665.1"/>
    <property type="molecule type" value="Genomic_DNA"/>
</dbReference>
<dbReference type="FunFam" id="1.10.10.10:FF:000217">
    <property type="entry name" value="Peroxisomal membrane protein PEX14"/>
    <property type="match status" value="1"/>
</dbReference>
<accession>A0A1R3HBE1</accession>
<dbReference type="Gene3D" id="1.10.10.10">
    <property type="entry name" value="Winged helix-like DNA-binding domain superfamily/Winged helix DNA-binding domain"/>
    <property type="match status" value="1"/>
</dbReference>
<evidence type="ECO:0000256" key="7">
    <source>
        <dbReference type="ARBA" id="ARBA00023010"/>
    </source>
</evidence>
<proteinExistence type="inferred from homology"/>
<feature type="region of interest" description="Disordered" evidence="15">
    <location>
        <begin position="192"/>
        <end position="213"/>
    </location>
</feature>
<organism evidence="20 21">
    <name type="scientific">Corchorus olitorius</name>
    <dbReference type="NCBI Taxonomy" id="93759"/>
    <lineage>
        <taxon>Eukaryota</taxon>
        <taxon>Viridiplantae</taxon>
        <taxon>Streptophyta</taxon>
        <taxon>Embryophyta</taxon>
        <taxon>Tracheophyta</taxon>
        <taxon>Spermatophyta</taxon>
        <taxon>Magnoliopsida</taxon>
        <taxon>eudicotyledons</taxon>
        <taxon>Gunneridae</taxon>
        <taxon>Pentapetalae</taxon>
        <taxon>rosids</taxon>
        <taxon>malvids</taxon>
        <taxon>Malvales</taxon>
        <taxon>Malvaceae</taxon>
        <taxon>Grewioideae</taxon>
        <taxon>Apeibeae</taxon>
        <taxon>Corchorus</taxon>
    </lineage>
</organism>
<dbReference type="GO" id="GO:1990429">
    <property type="term" value="C:peroxisomal importomer complex"/>
    <property type="evidence" value="ECO:0007669"/>
    <property type="project" value="TreeGrafter"/>
</dbReference>
<evidence type="ECO:0000256" key="14">
    <source>
        <dbReference type="RuleBase" id="RU367032"/>
    </source>
</evidence>
<keyword evidence="4 16" id="KW-0812">Transmembrane</keyword>
<feature type="region of interest" description="Disordered" evidence="15">
    <location>
        <begin position="230"/>
        <end position="282"/>
    </location>
</feature>
<dbReference type="GO" id="GO:0016560">
    <property type="term" value="P:protein import into peroxisome matrix, docking"/>
    <property type="evidence" value="ECO:0007669"/>
    <property type="project" value="UniProtKB-UniRule"/>
</dbReference>
<dbReference type="GO" id="GO:0005778">
    <property type="term" value="C:peroxisomal membrane"/>
    <property type="evidence" value="ECO:0007669"/>
    <property type="project" value="UniProtKB-SubCell"/>
</dbReference>
<keyword evidence="9 14" id="KW-0576">Peroxisome</keyword>
<feature type="region of interest" description="Disordered" evidence="15">
    <location>
        <begin position="99"/>
        <end position="143"/>
    </location>
</feature>
<evidence type="ECO:0000256" key="10">
    <source>
        <dbReference type="ARBA" id="ARBA00029502"/>
    </source>
</evidence>
<evidence type="ECO:0000256" key="1">
    <source>
        <dbReference type="ARBA" id="ARBA00004549"/>
    </source>
</evidence>
<feature type="domain" description="Peroxisomal membrane protein PEX14-like KPWE" evidence="18">
    <location>
        <begin position="210"/>
        <end position="258"/>
    </location>
</feature>
<evidence type="ECO:0000313" key="20">
    <source>
        <dbReference type="EMBL" id="OMO67665.1"/>
    </source>
</evidence>
<feature type="compositionally biased region" description="Low complexity" evidence="15">
    <location>
        <begin position="124"/>
        <end position="143"/>
    </location>
</feature>
<dbReference type="OrthoDB" id="441517at2759"/>
<keyword evidence="3 14" id="KW-0813">Transport</keyword>
<keyword evidence="21" id="KW-1185">Reference proteome</keyword>
<evidence type="ECO:0000256" key="11">
    <source>
        <dbReference type="ARBA" id="ARBA00029691"/>
    </source>
</evidence>
<reference evidence="21" key="1">
    <citation type="submission" date="2013-09" db="EMBL/GenBank/DDBJ databases">
        <title>Corchorus olitorius genome sequencing.</title>
        <authorList>
            <person name="Alam M."/>
            <person name="Haque M.S."/>
            <person name="Islam M.S."/>
            <person name="Emdad E.M."/>
            <person name="Islam M.M."/>
            <person name="Ahmed B."/>
            <person name="Halim A."/>
            <person name="Hossen Q.M.M."/>
            <person name="Hossain M.Z."/>
            <person name="Ahmed R."/>
            <person name="Khan M.M."/>
            <person name="Islam R."/>
            <person name="Rashid M.M."/>
            <person name="Khan S.A."/>
            <person name="Rahman M.S."/>
            <person name="Alam M."/>
            <person name="Yahiya A.S."/>
            <person name="Khan M.S."/>
            <person name="Azam M.S."/>
            <person name="Haque T."/>
            <person name="Lashkar M.Z.H."/>
            <person name="Akhand A.I."/>
            <person name="Morshed G."/>
            <person name="Roy S."/>
            <person name="Uddin K.S."/>
            <person name="Rabeya T."/>
            <person name="Hossain A.S."/>
            <person name="Chowdhury A."/>
            <person name="Snigdha A.R."/>
            <person name="Mortoza M.S."/>
            <person name="Matin S.A."/>
            <person name="Hoque S.M.E."/>
            <person name="Islam M.K."/>
            <person name="Roy D.K."/>
            <person name="Haider R."/>
            <person name="Moosa M.M."/>
            <person name="Elias S.M."/>
            <person name="Hasan A.M."/>
            <person name="Jahan S."/>
            <person name="Shafiuddin M."/>
            <person name="Mahmood N."/>
            <person name="Shommy N.S."/>
        </authorList>
    </citation>
    <scope>NUCLEOTIDE SEQUENCE [LARGE SCALE GENOMIC DNA]</scope>
    <source>
        <strain evidence="21">cv. O-4</strain>
    </source>
</reference>
<keyword evidence="7" id="KW-0811">Translocation</keyword>
<feature type="compositionally biased region" description="Low complexity" evidence="15">
    <location>
        <begin position="41"/>
        <end position="55"/>
    </location>
</feature>
<dbReference type="InterPro" id="IPR006785">
    <property type="entry name" value="Pex14_N"/>
</dbReference>
<feature type="compositionally biased region" description="Polar residues" evidence="15">
    <location>
        <begin position="404"/>
        <end position="419"/>
    </location>
</feature>
<evidence type="ECO:0000256" key="15">
    <source>
        <dbReference type="SAM" id="MobiDB-lite"/>
    </source>
</evidence>
<evidence type="ECO:0000256" key="9">
    <source>
        <dbReference type="ARBA" id="ARBA00023140"/>
    </source>
</evidence>
<name>A0A1R3HBE1_9ROSI</name>
<evidence type="ECO:0000256" key="5">
    <source>
        <dbReference type="ARBA" id="ARBA00022927"/>
    </source>
</evidence>
<comment type="function">
    <text evidence="12 14">Component of the PEX13-PEX14 docking complex, a translocon channel that specifically mediates the import of peroxisomal cargo proteins bound to PEX5 receptor. The PEX13-PEX14 docking complex forms a large import pore which can be opened to a diameter of about 9 nm. Mechanistically, PEX5 receptor along with cargo proteins associates with the PEX14 subunit of the PEX13-PEX14 docking complex in the cytosol, leading to the insertion of the receptor into the organelle membrane with the concomitant translocation of the cargo into the peroxisome matrix.</text>
</comment>
<dbReference type="InterPro" id="IPR025655">
    <property type="entry name" value="PEX14"/>
</dbReference>
<evidence type="ECO:0000313" key="21">
    <source>
        <dbReference type="Proteomes" id="UP000187203"/>
    </source>
</evidence>
<gene>
    <name evidence="20" type="ORF">COLO4_30035</name>
</gene>
<evidence type="ECO:0000259" key="18">
    <source>
        <dbReference type="Pfam" id="PF17733"/>
    </source>
</evidence>
<evidence type="ECO:0000256" key="13">
    <source>
        <dbReference type="ARBA" id="ARBA00064754"/>
    </source>
</evidence>
<evidence type="ECO:0000259" key="19">
    <source>
        <dbReference type="Pfam" id="PF23020"/>
    </source>
</evidence>
<feature type="domain" description="Peroxisome membrane anchor protein Pex14p N-terminal" evidence="17">
    <location>
        <begin position="59"/>
        <end position="103"/>
    </location>
</feature>
<dbReference type="STRING" id="93759.A0A1R3HBE1"/>
<dbReference type="InterPro" id="IPR040554">
    <property type="entry name" value="KPWE_PEX14_dom"/>
</dbReference>
<feature type="compositionally biased region" description="Low complexity" evidence="15">
    <location>
        <begin position="260"/>
        <end position="273"/>
    </location>
</feature>
<feature type="compositionally biased region" description="Basic and acidic residues" evidence="15">
    <location>
        <begin position="348"/>
        <end position="362"/>
    </location>
</feature>
<dbReference type="Proteomes" id="UP000187203">
    <property type="component" value="Unassembled WGS sequence"/>
</dbReference>
<dbReference type="PANTHER" id="PTHR23058">
    <property type="entry name" value="PEROXISOMAL MEMBRANE PROTEIN PEX14"/>
    <property type="match status" value="1"/>
</dbReference>
<keyword evidence="6 16" id="KW-1133">Transmembrane helix</keyword>
<dbReference type="InterPro" id="IPR054154">
    <property type="entry name" value="PEX14-like_M_plants"/>
</dbReference>
<evidence type="ECO:0000256" key="2">
    <source>
        <dbReference type="ARBA" id="ARBA00005443"/>
    </source>
</evidence>
<comment type="subcellular location">
    <subcellularLocation>
        <location evidence="1">Peroxisome membrane</location>
        <topology evidence="1">Single-pass membrane protein</topology>
    </subcellularLocation>
</comment>
<dbReference type="InterPro" id="IPR036388">
    <property type="entry name" value="WH-like_DNA-bd_sf"/>
</dbReference>
<evidence type="ECO:0000259" key="17">
    <source>
        <dbReference type="Pfam" id="PF04695"/>
    </source>
</evidence>
<dbReference type="AlphaFoldDB" id="A0A1R3HBE1"/>
<evidence type="ECO:0000256" key="3">
    <source>
        <dbReference type="ARBA" id="ARBA00022448"/>
    </source>
</evidence>
<dbReference type="Pfam" id="PF17733">
    <property type="entry name" value="KPWE_dom"/>
    <property type="match status" value="1"/>
</dbReference>
<feature type="transmembrane region" description="Helical" evidence="16">
    <location>
        <begin position="160"/>
        <end position="181"/>
    </location>
</feature>
<keyword evidence="8 14" id="KW-0472">Membrane</keyword>
<sequence>MATTQSPPFPPNSTEEKPQPTTSEVVQQANEVQQDVRPEAAKPSVPAPASVFVNSEPIREDQVMNAVKFLSHPKVKGSPVMYRRSFLERKGLTKEEIDEAFRRVPDPPPSSQPTGLNPDGSVKPSVSTQTQATTQTPQPVAAAPTAVASVGTLARSRFHWYHAVFAVGLLAASGAGTAVLIKKLLKVTVRADADVRSVRSSSPPSSTEPPHPKSYMEIMAMVQRGEKPSNIREINDMPPNPNQQPSNPRIAPRSKPWEAQNGSSQVLQSQVSGEGLNQKVPDNGLNYLVDDESSTPWWQRKNARITEIENEDELMAGPYGVKTNEPPPVQRTWVPPQPPPVAMAEAAEAIRRPKSAPKEAAKQDQLADDQSVDHHSEVTDELQRITKISESGGTVEMNGGFSGMKSNEIQEQEPSYEGN</sequence>
<comment type="caution">
    <text evidence="20">The sequence shown here is derived from an EMBL/GenBank/DDBJ whole genome shotgun (WGS) entry which is preliminary data.</text>
</comment>
<dbReference type="GO" id="GO:0005102">
    <property type="term" value="F:signaling receptor binding"/>
    <property type="evidence" value="ECO:0007669"/>
    <property type="project" value="TreeGrafter"/>
</dbReference>
<evidence type="ECO:0000256" key="16">
    <source>
        <dbReference type="SAM" id="Phobius"/>
    </source>
</evidence>
<feature type="region of interest" description="Disordered" evidence="15">
    <location>
        <begin position="343"/>
        <end position="419"/>
    </location>
</feature>
<keyword evidence="5 14" id="KW-0653">Protein transport</keyword>
<evidence type="ECO:0000256" key="6">
    <source>
        <dbReference type="ARBA" id="ARBA00022989"/>
    </source>
</evidence>
<evidence type="ECO:0000256" key="4">
    <source>
        <dbReference type="ARBA" id="ARBA00022692"/>
    </source>
</evidence>
<dbReference type="Pfam" id="PF04695">
    <property type="entry name" value="Pex14_N"/>
    <property type="match status" value="1"/>
</dbReference>